<dbReference type="Pfam" id="PF00092">
    <property type="entry name" value="VWA"/>
    <property type="match status" value="2"/>
</dbReference>
<dbReference type="AlphaFoldDB" id="A0A2C9LCL2"/>
<name>A0A2C9LCL2_BIOGL</name>
<dbReference type="InterPro" id="IPR036465">
    <property type="entry name" value="vWFA_dom_sf"/>
</dbReference>
<keyword evidence="2" id="KW-0732">Signal</keyword>
<protein>
    <recommendedName>
        <fullName evidence="3">VWFA domain-containing protein</fullName>
    </recommendedName>
</protein>
<dbReference type="KEGG" id="bgt:106072489"/>
<dbReference type="InterPro" id="IPR050525">
    <property type="entry name" value="ECM_Assembly_Org"/>
</dbReference>
<evidence type="ECO:0000259" key="3">
    <source>
        <dbReference type="PROSITE" id="PS50234"/>
    </source>
</evidence>
<feature type="compositionally biased region" description="Low complexity" evidence="1">
    <location>
        <begin position="275"/>
        <end position="294"/>
    </location>
</feature>
<dbReference type="PANTHER" id="PTHR24020:SF20">
    <property type="entry name" value="PH DOMAIN-CONTAINING PROTEIN"/>
    <property type="match status" value="1"/>
</dbReference>
<dbReference type="PANTHER" id="PTHR24020">
    <property type="entry name" value="COLLAGEN ALPHA"/>
    <property type="match status" value="1"/>
</dbReference>
<dbReference type="PROSITE" id="PS50234">
    <property type="entry name" value="VWFA"/>
    <property type="match status" value="2"/>
</dbReference>
<feature type="domain" description="VWFA" evidence="3">
    <location>
        <begin position="79"/>
        <end position="257"/>
    </location>
</feature>
<dbReference type="SUPFAM" id="SSF53300">
    <property type="entry name" value="vWA-like"/>
    <property type="match status" value="2"/>
</dbReference>
<dbReference type="Proteomes" id="UP000076420">
    <property type="component" value="Unassembled WGS sequence"/>
</dbReference>
<dbReference type="EnsemblMetazoa" id="BGLB029692-RA">
    <property type="protein sequence ID" value="BGLB029692-PA"/>
    <property type="gene ID" value="BGLB029692"/>
</dbReference>
<dbReference type="Gene3D" id="3.40.50.410">
    <property type="entry name" value="von Willebrand factor, type A domain"/>
    <property type="match status" value="2"/>
</dbReference>
<dbReference type="STRING" id="6526.A0A2C9LCL2"/>
<dbReference type="VEuPathDB" id="VectorBase:BGLB029692"/>
<dbReference type="SMART" id="SM00327">
    <property type="entry name" value="VWA"/>
    <property type="match status" value="1"/>
</dbReference>
<reference evidence="4" key="1">
    <citation type="submission" date="2020-05" db="UniProtKB">
        <authorList>
            <consortium name="EnsemblMetazoa"/>
        </authorList>
    </citation>
    <scope>IDENTIFICATION</scope>
    <source>
        <strain evidence="4">BB02</strain>
    </source>
</reference>
<sequence length="376" mass="40684">MKVLNFVCLAVLLTQANGLLFPIVGNLLDKIVNAGVQTTQTVIHNVRCAWLGILIPCKEMPGQHGPSAPLPTRCDAIADILIVVDASSSIGRTNYNKVLSTMANMAGSFNLGPDRVRFSCVVFSDRASLWFKLNDYNTIEAVQKAILKIPYYGGVTYTDKALSLISTNNLFGSAAGGRANAPNILILFTDGQSTNPIQTRTSANYLKNQGVKMFSVGITNNVNEAELRGVSSGPEYVFRTNNFDDLADKLALIVNRTCAVSSSNGVEEHVEETEPPTTASTTTTKATTTTTTTKAPPPEVIPCRNITIADIMFAIDASTSIGEKNWKRQTQFAADIVNAFDVGPKEVLFGAEMFNRNVTSIFNLKTFTNKDDVVKP</sequence>
<dbReference type="OrthoDB" id="6132182at2759"/>
<feature type="domain" description="VWFA" evidence="3">
    <location>
        <begin position="310"/>
        <end position="376"/>
    </location>
</feature>
<dbReference type="VEuPathDB" id="VectorBase:BGLAX_027165"/>
<gene>
    <name evidence="4" type="primary">106072489</name>
</gene>
<proteinExistence type="predicted"/>
<feature type="chain" id="PRO_5012971397" description="VWFA domain-containing protein" evidence="2">
    <location>
        <begin position="19"/>
        <end position="376"/>
    </location>
</feature>
<evidence type="ECO:0000256" key="1">
    <source>
        <dbReference type="SAM" id="MobiDB-lite"/>
    </source>
</evidence>
<dbReference type="VEuPathDB" id="VectorBase:BGLAX_044628"/>
<organism evidence="4 5">
    <name type="scientific">Biomphalaria glabrata</name>
    <name type="common">Bloodfluke planorb</name>
    <name type="synonym">Freshwater snail</name>
    <dbReference type="NCBI Taxonomy" id="6526"/>
    <lineage>
        <taxon>Eukaryota</taxon>
        <taxon>Metazoa</taxon>
        <taxon>Spiralia</taxon>
        <taxon>Lophotrochozoa</taxon>
        <taxon>Mollusca</taxon>
        <taxon>Gastropoda</taxon>
        <taxon>Heterobranchia</taxon>
        <taxon>Euthyneura</taxon>
        <taxon>Panpulmonata</taxon>
        <taxon>Hygrophila</taxon>
        <taxon>Lymnaeoidea</taxon>
        <taxon>Planorbidae</taxon>
        <taxon>Biomphalaria</taxon>
    </lineage>
</organism>
<evidence type="ECO:0000256" key="2">
    <source>
        <dbReference type="SAM" id="SignalP"/>
    </source>
</evidence>
<accession>A0A2C9LCL2</accession>
<feature type="signal peptide" evidence="2">
    <location>
        <begin position="1"/>
        <end position="18"/>
    </location>
</feature>
<evidence type="ECO:0000313" key="4">
    <source>
        <dbReference type="EnsemblMetazoa" id="BGLB029692-PA"/>
    </source>
</evidence>
<dbReference type="InterPro" id="IPR002035">
    <property type="entry name" value="VWF_A"/>
</dbReference>
<dbReference type="PRINTS" id="PR00453">
    <property type="entry name" value="VWFADOMAIN"/>
</dbReference>
<evidence type="ECO:0000313" key="5">
    <source>
        <dbReference type="Proteomes" id="UP000076420"/>
    </source>
</evidence>
<feature type="region of interest" description="Disordered" evidence="1">
    <location>
        <begin position="265"/>
        <end position="299"/>
    </location>
</feature>